<dbReference type="Gene3D" id="3.40.50.450">
    <property type="match status" value="1"/>
</dbReference>
<reference evidence="1" key="2">
    <citation type="submission" date="2020-09" db="EMBL/GenBank/DDBJ databases">
        <authorList>
            <person name="Sun Q."/>
            <person name="Zhou Y."/>
        </authorList>
    </citation>
    <scope>NUCLEOTIDE SEQUENCE</scope>
    <source>
        <strain evidence="1">CGMCC 1.15178</strain>
    </source>
</reference>
<proteinExistence type="predicted"/>
<keyword evidence="2" id="KW-1185">Reference proteome</keyword>
<evidence type="ECO:0008006" key="3">
    <source>
        <dbReference type="Google" id="ProtNLM"/>
    </source>
</evidence>
<comment type="caution">
    <text evidence="1">The sequence shown here is derived from an EMBL/GenBank/DDBJ whole genome shotgun (WGS) entry which is preliminary data.</text>
</comment>
<dbReference type="RefSeq" id="WP_188991945.1">
    <property type="nucleotide sequence ID" value="NZ_BMHP01000002.1"/>
</dbReference>
<sequence length="298" mass="33900">MDMKRCLFCDGMVPIQINGENERFVGCSCAPGDSYSLQKESYDKFHALSYSVKRQMFPIISAYIRERSDCDETVMLSFDDLERIEHLPSIPVTIEQKGERLLQHLYRHSDAPGHPVVIHKLSDSYNLTYSLNLQELVYIIERLKEELMIERIGTMFKLTQEGWDKAAALSGAKRLKPCLICLDEKNVNREVWMDEVLPRIEECGYSPLLSDDAQGDGPSDYNVQTITDSKLVVADLTGQSPEVFFAAGLALGLQIPVIWTVQSQDAAKLPADLFQHFQPFVWDNTEELADMVQRRLTS</sequence>
<dbReference type="AlphaFoldDB" id="A0A916YWG2"/>
<dbReference type="Proteomes" id="UP000612456">
    <property type="component" value="Unassembled WGS sequence"/>
</dbReference>
<reference evidence="1" key="1">
    <citation type="journal article" date="2014" name="Int. J. Syst. Evol. Microbiol.">
        <title>Complete genome sequence of Corynebacterium casei LMG S-19264T (=DSM 44701T), isolated from a smear-ripened cheese.</title>
        <authorList>
            <consortium name="US DOE Joint Genome Institute (JGI-PGF)"/>
            <person name="Walter F."/>
            <person name="Albersmeier A."/>
            <person name="Kalinowski J."/>
            <person name="Ruckert C."/>
        </authorList>
    </citation>
    <scope>NUCLEOTIDE SEQUENCE</scope>
    <source>
        <strain evidence="1">CGMCC 1.15178</strain>
    </source>
</reference>
<gene>
    <name evidence="1" type="ORF">GCM10010911_21010</name>
</gene>
<accession>A0A916YWG2</accession>
<name>A0A916YWG2_9BACL</name>
<protein>
    <recommendedName>
        <fullName evidence="3">Nucleoside 2-deoxyribosyltransferase</fullName>
    </recommendedName>
</protein>
<dbReference type="EMBL" id="BMHP01000002">
    <property type="protein sequence ID" value="GGD63015.1"/>
    <property type="molecule type" value="Genomic_DNA"/>
</dbReference>
<organism evidence="1 2">
    <name type="scientific">Paenibacillus nasutitermitis</name>
    <dbReference type="NCBI Taxonomy" id="1652958"/>
    <lineage>
        <taxon>Bacteria</taxon>
        <taxon>Bacillati</taxon>
        <taxon>Bacillota</taxon>
        <taxon>Bacilli</taxon>
        <taxon>Bacillales</taxon>
        <taxon>Paenibacillaceae</taxon>
        <taxon>Paenibacillus</taxon>
    </lineage>
</organism>
<evidence type="ECO:0000313" key="1">
    <source>
        <dbReference type="EMBL" id="GGD63015.1"/>
    </source>
</evidence>
<evidence type="ECO:0000313" key="2">
    <source>
        <dbReference type="Proteomes" id="UP000612456"/>
    </source>
</evidence>